<feature type="transmembrane region" description="Helical" evidence="1">
    <location>
        <begin position="12"/>
        <end position="30"/>
    </location>
</feature>
<protein>
    <submittedName>
        <fullName evidence="2">Uncharacterized protein</fullName>
    </submittedName>
</protein>
<dbReference type="AlphaFoldDB" id="A0A2G5ES57"/>
<evidence type="ECO:0000256" key="1">
    <source>
        <dbReference type="SAM" id="Phobius"/>
    </source>
</evidence>
<reference evidence="2 3" key="1">
    <citation type="submission" date="2017-09" db="EMBL/GenBank/DDBJ databases">
        <title>WGS assembly of Aquilegia coerulea Goldsmith.</title>
        <authorList>
            <person name="Hodges S."/>
            <person name="Kramer E."/>
            <person name="Nordborg M."/>
            <person name="Tomkins J."/>
            <person name="Borevitz J."/>
            <person name="Derieg N."/>
            <person name="Yan J."/>
            <person name="Mihaltcheva S."/>
            <person name="Hayes R.D."/>
            <person name="Rokhsar D."/>
        </authorList>
    </citation>
    <scope>NUCLEOTIDE SEQUENCE [LARGE SCALE GENOMIC DNA]</scope>
    <source>
        <strain evidence="3">cv. Goldsmith</strain>
    </source>
</reference>
<sequence length="69" mass="7954">MFVLEYYKWNQTLRLGVLVIPILVLRIQIITCPLHSLDEIVVQGPAACMQHVYKFSICKKIGRLLLCLP</sequence>
<evidence type="ECO:0000313" key="3">
    <source>
        <dbReference type="Proteomes" id="UP000230069"/>
    </source>
</evidence>
<evidence type="ECO:0000313" key="2">
    <source>
        <dbReference type="EMBL" id="PIA58559.1"/>
    </source>
</evidence>
<organism evidence="2 3">
    <name type="scientific">Aquilegia coerulea</name>
    <name type="common">Rocky mountain columbine</name>
    <dbReference type="NCBI Taxonomy" id="218851"/>
    <lineage>
        <taxon>Eukaryota</taxon>
        <taxon>Viridiplantae</taxon>
        <taxon>Streptophyta</taxon>
        <taxon>Embryophyta</taxon>
        <taxon>Tracheophyta</taxon>
        <taxon>Spermatophyta</taxon>
        <taxon>Magnoliopsida</taxon>
        <taxon>Ranunculales</taxon>
        <taxon>Ranunculaceae</taxon>
        <taxon>Thalictroideae</taxon>
        <taxon>Aquilegia</taxon>
    </lineage>
</organism>
<keyword evidence="1" id="KW-0812">Transmembrane</keyword>
<gene>
    <name evidence="2" type="ORF">AQUCO_00500466v1</name>
</gene>
<keyword evidence="1" id="KW-0472">Membrane</keyword>
<name>A0A2G5ES57_AQUCA</name>
<accession>A0A2G5ES57</accession>
<dbReference type="InParanoid" id="A0A2G5ES57"/>
<dbReference type="EMBL" id="KZ305022">
    <property type="protein sequence ID" value="PIA58559.1"/>
    <property type="molecule type" value="Genomic_DNA"/>
</dbReference>
<proteinExistence type="predicted"/>
<keyword evidence="1" id="KW-1133">Transmembrane helix</keyword>
<keyword evidence="3" id="KW-1185">Reference proteome</keyword>
<dbReference type="Proteomes" id="UP000230069">
    <property type="component" value="Unassembled WGS sequence"/>
</dbReference>